<dbReference type="EMBL" id="QVQT01000001">
    <property type="protein sequence ID" value="RFU18068.1"/>
    <property type="molecule type" value="Genomic_DNA"/>
</dbReference>
<dbReference type="Pfam" id="PF14559">
    <property type="entry name" value="TPR_19"/>
    <property type="match status" value="1"/>
</dbReference>
<keyword evidence="1" id="KW-0802">TPR repeat</keyword>
<dbReference type="SUPFAM" id="SSF48452">
    <property type="entry name" value="TPR-like"/>
    <property type="match status" value="1"/>
</dbReference>
<proteinExistence type="predicted"/>
<sequence>MIFVRRSILHIVLLLLLCSACGYAQQSRQSDSSQSSSNANGDTNAPQKQTQPANQTQDQHKKHSAAEDNPFPEAQSTKAAHEAGNDTPAPDSSSPATPPSSSDKNYSSSQDGLKGLDLPGDKDSRISDGAGGTVLNPKLAADDARVGGYYLRTGDYKGAYSRYLEATKVDPGNADAVFGLAEAERGLNHRDEAVSGYRLYLEALPDGPHAKDARKALKALGAKPPE</sequence>
<dbReference type="InterPro" id="IPR011990">
    <property type="entry name" value="TPR-like_helical_dom_sf"/>
</dbReference>
<feature type="chain" id="PRO_5016714106" evidence="3">
    <location>
        <begin position="25"/>
        <end position="226"/>
    </location>
</feature>
<evidence type="ECO:0000256" key="3">
    <source>
        <dbReference type="SAM" id="SignalP"/>
    </source>
</evidence>
<name>A0A372IT54_9BACT</name>
<accession>A0A372IT54</accession>
<dbReference type="InterPro" id="IPR019734">
    <property type="entry name" value="TPR_rpt"/>
</dbReference>
<feature type="signal peptide" evidence="3">
    <location>
        <begin position="1"/>
        <end position="24"/>
    </location>
</feature>
<feature type="compositionally biased region" description="Low complexity" evidence="2">
    <location>
        <begin position="86"/>
        <end position="109"/>
    </location>
</feature>
<evidence type="ECO:0000313" key="4">
    <source>
        <dbReference type="EMBL" id="RFU18068.1"/>
    </source>
</evidence>
<evidence type="ECO:0000256" key="2">
    <source>
        <dbReference type="SAM" id="MobiDB-lite"/>
    </source>
</evidence>
<evidence type="ECO:0000313" key="5">
    <source>
        <dbReference type="Proteomes" id="UP000264702"/>
    </source>
</evidence>
<dbReference type="PROSITE" id="PS50005">
    <property type="entry name" value="TPR"/>
    <property type="match status" value="1"/>
</dbReference>
<feature type="region of interest" description="Disordered" evidence="2">
    <location>
        <begin position="29"/>
        <end position="136"/>
    </location>
</feature>
<reference evidence="4 5" key="1">
    <citation type="submission" date="2018-08" db="EMBL/GenBank/DDBJ databases">
        <title>Acidipila sp. 4G-K13, an acidobacterium isolated from forest soil.</title>
        <authorList>
            <person name="Gao Z.-H."/>
            <person name="Qiu L.-H."/>
        </authorList>
    </citation>
    <scope>NUCLEOTIDE SEQUENCE [LARGE SCALE GENOMIC DNA]</scope>
    <source>
        <strain evidence="4 5">4G-K13</strain>
    </source>
</reference>
<keyword evidence="5" id="KW-1185">Reference proteome</keyword>
<keyword evidence="3" id="KW-0732">Signal</keyword>
<evidence type="ECO:0000256" key="1">
    <source>
        <dbReference type="PROSITE-ProRule" id="PRU00339"/>
    </source>
</evidence>
<protein>
    <submittedName>
        <fullName evidence="4">Tetratricopeptide repeat protein</fullName>
    </submittedName>
</protein>
<dbReference type="Gene3D" id="1.25.40.10">
    <property type="entry name" value="Tetratricopeptide repeat domain"/>
    <property type="match status" value="1"/>
</dbReference>
<dbReference type="AlphaFoldDB" id="A0A372IT54"/>
<feature type="compositionally biased region" description="Polar residues" evidence="2">
    <location>
        <begin position="38"/>
        <end position="57"/>
    </location>
</feature>
<dbReference type="Proteomes" id="UP000264702">
    <property type="component" value="Unassembled WGS sequence"/>
</dbReference>
<organism evidence="4 5">
    <name type="scientific">Paracidobacterium acidisoli</name>
    <dbReference type="NCBI Taxonomy" id="2303751"/>
    <lineage>
        <taxon>Bacteria</taxon>
        <taxon>Pseudomonadati</taxon>
        <taxon>Acidobacteriota</taxon>
        <taxon>Terriglobia</taxon>
        <taxon>Terriglobales</taxon>
        <taxon>Acidobacteriaceae</taxon>
        <taxon>Paracidobacterium</taxon>
    </lineage>
</organism>
<gene>
    <name evidence="4" type="ORF">D0Y96_00315</name>
</gene>
<comment type="caution">
    <text evidence="4">The sequence shown here is derived from an EMBL/GenBank/DDBJ whole genome shotgun (WGS) entry which is preliminary data.</text>
</comment>
<feature type="repeat" description="TPR" evidence="1">
    <location>
        <begin position="140"/>
        <end position="173"/>
    </location>
</feature>